<comment type="subcellular location">
    <subcellularLocation>
        <location evidence="1">Cell membrane</location>
        <topology evidence="1">Peripheral membrane protein</topology>
    </subcellularLocation>
</comment>
<gene>
    <name evidence="10" type="ORF">Aru02nite_62670</name>
</gene>
<dbReference type="InterPro" id="IPR050388">
    <property type="entry name" value="ABC_Ni/Peptide_Import"/>
</dbReference>
<keyword evidence="7" id="KW-0472">Membrane</keyword>
<evidence type="ECO:0000256" key="3">
    <source>
        <dbReference type="ARBA" id="ARBA00022448"/>
    </source>
</evidence>
<dbReference type="NCBIfam" id="TIGR01727">
    <property type="entry name" value="oligo_HPY"/>
    <property type="match status" value="1"/>
</dbReference>
<dbReference type="RefSeq" id="WP_203663651.1">
    <property type="nucleotide sequence ID" value="NZ_BAAAZM010000021.1"/>
</dbReference>
<evidence type="ECO:0000256" key="7">
    <source>
        <dbReference type="ARBA" id="ARBA00023136"/>
    </source>
</evidence>
<dbReference type="SMART" id="SM00382">
    <property type="entry name" value="AAA"/>
    <property type="match status" value="1"/>
</dbReference>
<dbReference type="Gene3D" id="3.40.50.300">
    <property type="entry name" value="P-loop containing nucleotide triphosphate hydrolases"/>
    <property type="match status" value="1"/>
</dbReference>
<dbReference type="PANTHER" id="PTHR43297:SF2">
    <property type="entry name" value="DIPEPTIDE TRANSPORT ATP-BINDING PROTEIN DPPD"/>
    <property type="match status" value="1"/>
</dbReference>
<dbReference type="PROSITE" id="PS00211">
    <property type="entry name" value="ABC_TRANSPORTER_1"/>
    <property type="match status" value="1"/>
</dbReference>
<dbReference type="CDD" id="cd03257">
    <property type="entry name" value="ABC_NikE_OppD_transporters"/>
    <property type="match status" value="1"/>
</dbReference>
<evidence type="ECO:0000256" key="1">
    <source>
        <dbReference type="ARBA" id="ARBA00004202"/>
    </source>
</evidence>
<feature type="region of interest" description="Disordered" evidence="8">
    <location>
        <begin position="1"/>
        <end position="28"/>
    </location>
</feature>
<evidence type="ECO:0000256" key="5">
    <source>
        <dbReference type="ARBA" id="ARBA00022741"/>
    </source>
</evidence>
<dbReference type="EMBL" id="BOMB01000041">
    <property type="protein sequence ID" value="GID15378.1"/>
    <property type="molecule type" value="Genomic_DNA"/>
</dbReference>
<dbReference type="GO" id="GO:0015833">
    <property type="term" value="P:peptide transport"/>
    <property type="evidence" value="ECO:0007669"/>
    <property type="project" value="InterPro"/>
</dbReference>
<keyword evidence="11" id="KW-1185">Reference proteome</keyword>
<dbReference type="Pfam" id="PF00005">
    <property type="entry name" value="ABC_tran"/>
    <property type="match status" value="1"/>
</dbReference>
<reference evidence="10" key="1">
    <citation type="submission" date="2021-01" db="EMBL/GenBank/DDBJ databases">
        <title>Whole genome shotgun sequence of Actinocatenispora rupis NBRC 107355.</title>
        <authorList>
            <person name="Komaki H."/>
            <person name="Tamura T."/>
        </authorList>
    </citation>
    <scope>NUCLEOTIDE SEQUENCE</scope>
    <source>
        <strain evidence="10">NBRC 107355</strain>
    </source>
</reference>
<keyword evidence="4" id="KW-1003">Cell membrane</keyword>
<keyword evidence="3" id="KW-0813">Transport</keyword>
<evidence type="ECO:0000259" key="9">
    <source>
        <dbReference type="PROSITE" id="PS50893"/>
    </source>
</evidence>
<evidence type="ECO:0000313" key="10">
    <source>
        <dbReference type="EMBL" id="GID15378.1"/>
    </source>
</evidence>
<protein>
    <submittedName>
        <fullName evidence="10">Dipeptide/oligopeptide/nickel ABC transporter ATP-binding protein</fullName>
    </submittedName>
</protein>
<proteinExistence type="inferred from homology"/>
<dbReference type="GO" id="GO:0005886">
    <property type="term" value="C:plasma membrane"/>
    <property type="evidence" value="ECO:0007669"/>
    <property type="project" value="UniProtKB-SubCell"/>
</dbReference>
<accession>A0A8J3JI40</accession>
<feature type="domain" description="ABC transporter" evidence="9">
    <location>
        <begin position="34"/>
        <end position="280"/>
    </location>
</feature>
<feature type="compositionally biased region" description="Low complexity" evidence="8">
    <location>
        <begin position="16"/>
        <end position="28"/>
    </location>
</feature>
<evidence type="ECO:0000256" key="6">
    <source>
        <dbReference type="ARBA" id="ARBA00022840"/>
    </source>
</evidence>
<organism evidence="10 11">
    <name type="scientific">Actinocatenispora rupis</name>
    <dbReference type="NCBI Taxonomy" id="519421"/>
    <lineage>
        <taxon>Bacteria</taxon>
        <taxon>Bacillati</taxon>
        <taxon>Actinomycetota</taxon>
        <taxon>Actinomycetes</taxon>
        <taxon>Micromonosporales</taxon>
        <taxon>Micromonosporaceae</taxon>
        <taxon>Actinocatenispora</taxon>
    </lineage>
</organism>
<dbReference type="PANTHER" id="PTHR43297">
    <property type="entry name" value="OLIGOPEPTIDE TRANSPORT ATP-BINDING PROTEIN APPD"/>
    <property type="match status" value="1"/>
</dbReference>
<dbReference type="AlphaFoldDB" id="A0A8J3JI40"/>
<evidence type="ECO:0000256" key="8">
    <source>
        <dbReference type="SAM" id="MobiDB-lite"/>
    </source>
</evidence>
<dbReference type="FunFam" id="3.40.50.300:FF:000016">
    <property type="entry name" value="Oligopeptide ABC transporter ATP-binding component"/>
    <property type="match status" value="1"/>
</dbReference>
<dbReference type="GO" id="GO:0016887">
    <property type="term" value="F:ATP hydrolysis activity"/>
    <property type="evidence" value="ECO:0007669"/>
    <property type="project" value="InterPro"/>
</dbReference>
<evidence type="ECO:0000313" key="11">
    <source>
        <dbReference type="Proteomes" id="UP000612808"/>
    </source>
</evidence>
<comment type="caution">
    <text evidence="10">The sequence shown here is derived from an EMBL/GenBank/DDBJ whole genome shotgun (WGS) entry which is preliminary data.</text>
</comment>
<dbReference type="PROSITE" id="PS50893">
    <property type="entry name" value="ABC_TRANSPORTER_2"/>
    <property type="match status" value="1"/>
</dbReference>
<dbReference type="GO" id="GO:0005524">
    <property type="term" value="F:ATP binding"/>
    <property type="evidence" value="ECO:0007669"/>
    <property type="project" value="UniProtKB-KW"/>
</dbReference>
<dbReference type="InterPro" id="IPR003593">
    <property type="entry name" value="AAA+_ATPase"/>
</dbReference>
<keyword evidence="6 10" id="KW-0067">ATP-binding</keyword>
<dbReference type="InterPro" id="IPR013563">
    <property type="entry name" value="Oligopep_ABC_C"/>
</dbReference>
<dbReference type="InterPro" id="IPR003439">
    <property type="entry name" value="ABC_transporter-like_ATP-bd"/>
</dbReference>
<dbReference type="InterPro" id="IPR027417">
    <property type="entry name" value="P-loop_NTPase"/>
</dbReference>
<evidence type="ECO:0000256" key="2">
    <source>
        <dbReference type="ARBA" id="ARBA00005417"/>
    </source>
</evidence>
<dbReference type="InterPro" id="IPR017871">
    <property type="entry name" value="ABC_transporter-like_CS"/>
</dbReference>
<dbReference type="Pfam" id="PF08352">
    <property type="entry name" value="oligo_HPY"/>
    <property type="match status" value="1"/>
</dbReference>
<comment type="similarity">
    <text evidence="2">Belongs to the ABC transporter superfamily.</text>
</comment>
<dbReference type="SUPFAM" id="SSF52540">
    <property type="entry name" value="P-loop containing nucleoside triphosphate hydrolases"/>
    <property type="match status" value="1"/>
</dbReference>
<name>A0A8J3JI40_9ACTN</name>
<feature type="compositionally biased region" description="Basic and acidic residues" evidence="8">
    <location>
        <begin position="1"/>
        <end position="10"/>
    </location>
</feature>
<dbReference type="Proteomes" id="UP000612808">
    <property type="component" value="Unassembled WGS sequence"/>
</dbReference>
<sequence>MSADRDRPPEPEDAPPADSRSESSARTSTELLAVRDLRIWYGTDRGPVRAVDRVSLDLAPGQALGLVGESGCGKSTLGRGLLGMLPPAAATDGEIRFQGRNLIGMSPARLRSLHGPAHGMIFQEPLTRLDPLMRVSEHFEETLHTHQPDLTRDEARHRALSALRGMGIPPTRYRSYPHEFSGGMRQRIMIALTLVLRPAFVVADEPTTALDVLVEAQIVRILADLRRNFATALLLITHNLGIVAESCDRVAVMYAGRIVEEGDVRQVFGAPAHPYTRELLASTISLATTELHYIPGAPPDLVDPPPGCRFHPRCPEAMRVCPARDPVDVEVDVGHRAACWLHGPESLVPPGMDARLTQGAIGVADEA</sequence>
<keyword evidence="5" id="KW-0547">Nucleotide-binding</keyword>
<evidence type="ECO:0000256" key="4">
    <source>
        <dbReference type="ARBA" id="ARBA00022475"/>
    </source>
</evidence>